<keyword evidence="1" id="KW-0282">Flagellum</keyword>
<evidence type="ECO:0000313" key="1">
    <source>
        <dbReference type="EMBL" id="WGK68971.1"/>
    </source>
</evidence>
<sequence>MVRVTLLGTQRQEIFINPHQIEYIENDKHNPTLVMLSGKRLRVMETLETVIKRIILYRRNIGIFKNEI</sequence>
<evidence type="ECO:0000313" key="2">
    <source>
        <dbReference type="Proteomes" id="UP001228690"/>
    </source>
</evidence>
<keyword evidence="2" id="KW-1185">Reference proteome</keyword>
<dbReference type="Proteomes" id="UP001228690">
    <property type="component" value="Chromosome"/>
</dbReference>
<dbReference type="RefSeq" id="WP_326927159.1">
    <property type="nucleotide sequence ID" value="NZ_CP123443.1"/>
</dbReference>
<protein>
    <submittedName>
        <fullName evidence="1">Flagellar FlbD family protein</fullName>
    </submittedName>
</protein>
<name>A0ABY8MG97_9SPIO</name>
<dbReference type="Pfam" id="PF06289">
    <property type="entry name" value="FlbD"/>
    <property type="match status" value="1"/>
</dbReference>
<keyword evidence="1" id="KW-0969">Cilium</keyword>
<reference evidence="1 2" key="1">
    <citation type="submission" date="2023-04" db="EMBL/GenBank/DDBJ databases">
        <title>Spirochaete genome identified in red abalone sample constitutes a novel genus.</title>
        <authorList>
            <person name="Sharma S.P."/>
            <person name="Purcell C.M."/>
            <person name="Hyde J.R."/>
            <person name="Severin A.J."/>
        </authorList>
    </citation>
    <scope>NUCLEOTIDE SEQUENCE [LARGE SCALE GENOMIC DNA]</scope>
    <source>
        <strain evidence="1 2">SP-2023</strain>
    </source>
</reference>
<accession>A0ABY8MG97</accession>
<organism evidence="1 2">
    <name type="scientific">Candidatus Haliotispira prima</name>
    <dbReference type="NCBI Taxonomy" id="3034016"/>
    <lineage>
        <taxon>Bacteria</taxon>
        <taxon>Pseudomonadati</taxon>
        <taxon>Spirochaetota</taxon>
        <taxon>Spirochaetia</taxon>
        <taxon>Spirochaetales</taxon>
        <taxon>Spirochaetaceae</taxon>
        <taxon>Candidatus Haliotispira</taxon>
    </lineage>
</organism>
<gene>
    <name evidence="1" type="ORF">P0082_10870</name>
</gene>
<dbReference type="InterPro" id="IPR009384">
    <property type="entry name" value="SwrD-like"/>
</dbReference>
<keyword evidence="1" id="KW-0966">Cell projection</keyword>
<dbReference type="EMBL" id="CP123443">
    <property type="protein sequence ID" value="WGK68971.1"/>
    <property type="molecule type" value="Genomic_DNA"/>
</dbReference>
<proteinExistence type="predicted"/>